<dbReference type="Proteomes" id="UP000451233">
    <property type="component" value="Unassembled WGS sequence"/>
</dbReference>
<name>A0A7K1Y021_9SPHI</name>
<evidence type="ECO:0000313" key="2">
    <source>
        <dbReference type="Proteomes" id="UP000451233"/>
    </source>
</evidence>
<reference evidence="1 2" key="1">
    <citation type="submission" date="2019-11" db="EMBL/GenBank/DDBJ databases">
        <title>Pedobacter sp. HMF7056 Genome sequencing and assembly.</title>
        <authorList>
            <person name="Kang H."/>
            <person name="Kim H."/>
            <person name="Joh K."/>
        </authorList>
    </citation>
    <scope>NUCLEOTIDE SEQUENCE [LARGE SCALE GENOMIC DNA]</scope>
    <source>
        <strain evidence="1 2">HMF7056</strain>
    </source>
</reference>
<dbReference type="AlphaFoldDB" id="A0A7K1Y021"/>
<evidence type="ECO:0000313" key="1">
    <source>
        <dbReference type="EMBL" id="MXV16573.1"/>
    </source>
</evidence>
<keyword evidence="2" id="KW-1185">Reference proteome</keyword>
<sequence length="161" mass="17652">MKTRLIFAALFIGLSCNKEPLCGCSPIDRHLILIIKSSQNADLLDPSVPGAIDRTRIKMQYKQNGVLKDIAFGFGPPYNYNAGQGAGVTFNQLISSQIAILRVANTASEFYLDLGKGTPDTLTFDYPMDKNYAENVKLNGTAIQPEPSVPSGYDRMYAIIK</sequence>
<comment type="caution">
    <text evidence="1">The sequence shown here is derived from an EMBL/GenBank/DDBJ whole genome shotgun (WGS) entry which is preliminary data.</text>
</comment>
<accession>A0A7K1Y021</accession>
<dbReference type="PROSITE" id="PS51257">
    <property type="entry name" value="PROKAR_LIPOPROTEIN"/>
    <property type="match status" value="1"/>
</dbReference>
<dbReference type="RefSeq" id="WP_160907556.1">
    <property type="nucleotide sequence ID" value="NZ_WVHS01000003.1"/>
</dbReference>
<gene>
    <name evidence="1" type="ORF">GS398_14820</name>
</gene>
<proteinExistence type="predicted"/>
<protein>
    <submittedName>
        <fullName evidence="1">Uncharacterized protein</fullName>
    </submittedName>
</protein>
<dbReference type="EMBL" id="WVHS01000003">
    <property type="protein sequence ID" value="MXV16573.1"/>
    <property type="molecule type" value="Genomic_DNA"/>
</dbReference>
<organism evidence="1 2">
    <name type="scientific">Hufsiella ginkgonis</name>
    <dbReference type="NCBI Taxonomy" id="2695274"/>
    <lineage>
        <taxon>Bacteria</taxon>
        <taxon>Pseudomonadati</taxon>
        <taxon>Bacteroidota</taxon>
        <taxon>Sphingobacteriia</taxon>
        <taxon>Sphingobacteriales</taxon>
        <taxon>Sphingobacteriaceae</taxon>
        <taxon>Hufsiella</taxon>
    </lineage>
</organism>